<dbReference type="Pfam" id="PF13976">
    <property type="entry name" value="gag_pre-integrs"/>
    <property type="match status" value="1"/>
</dbReference>
<evidence type="ECO:0000256" key="1">
    <source>
        <dbReference type="ARBA" id="ARBA00022750"/>
    </source>
</evidence>
<evidence type="ECO:0000313" key="8">
    <source>
        <dbReference type="Proteomes" id="UP000075243"/>
    </source>
</evidence>
<dbReference type="Pfam" id="PF22936">
    <property type="entry name" value="Pol_BBD"/>
    <property type="match status" value="1"/>
</dbReference>
<evidence type="ECO:0000259" key="6">
    <source>
        <dbReference type="Pfam" id="PF22936"/>
    </source>
</evidence>
<feature type="domain" description="Retrovirus-related Pol polyprotein from transposon TNT 1-94-like beta-barrel" evidence="6">
    <location>
        <begin position="178"/>
        <end position="246"/>
    </location>
</feature>
<feature type="compositionally biased region" description="Low complexity" evidence="3">
    <location>
        <begin position="126"/>
        <end position="161"/>
    </location>
</feature>
<dbReference type="PANTHER" id="PTHR11439:SF515">
    <property type="entry name" value="GAG-POL POLYPROTEIN"/>
    <property type="match status" value="1"/>
</dbReference>
<gene>
    <name evidence="7" type="ORF">KK1_043759</name>
</gene>
<dbReference type="InterPro" id="IPR013103">
    <property type="entry name" value="RVT_2"/>
</dbReference>
<evidence type="ECO:0000313" key="7">
    <source>
        <dbReference type="EMBL" id="KYP35216.1"/>
    </source>
</evidence>
<keyword evidence="2" id="KW-0175">Coiled coil</keyword>
<dbReference type="InterPro" id="IPR043502">
    <property type="entry name" value="DNA/RNA_pol_sf"/>
</dbReference>
<organism evidence="7 8">
    <name type="scientific">Cajanus cajan</name>
    <name type="common">Pigeon pea</name>
    <name type="synonym">Cajanus indicus</name>
    <dbReference type="NCBI Taxonomy" id="3821"/>
    <lineage>
        <taxon>Eukaryota</taxon>
        <taxon>Viridiplantae</taxon>
        <taxon>Streptophyta</taxon>
        <taxon>Embryophyta</taxon>
        <taxon>Tracheophyta</taxon>
        <taxon>Spermatophyta</taxon>
        <taxon>Magnoliopsida</taxon>
        <taxon>eudicotyledons</taxon>
        <taxon>Gunneridae</taxon>
        <taxon>Pentapetalae</taxon>
        <taxon>rosids</taxon>
        <taxon>fabids</taxon>
        <taxon>Fabales</taxon>
        <taxon>Fabaceae</taxon>
        <taxon>Papilionoideae</taxon>
        <taxon>50 kb inversion clade</taxon>
        <taxon>NPAAA clade</taxon>
        <taxon>indigoferoid/millettioid clade</taxon>
        <taxon>Phaseoleae</taxon>
        <taxon>Cajanus</taxon>
    </lineage>
</organism>
<dbReference type="SUPFAM" id="SSF56672">
    <property type="entry name" value="DNA/RNA polymerases"/>
    <property type="match status" value="1"/>
</dbReference>
<feature type="domain" description="GAG-pre-integrase" evidence="5">
    <location>
        <begin position="278"/>
        <end position="337"/>
    </location>
</feature>
<protein>
    <submittedName>
        <fullName evidence="7">Copia protein</fullName>
    </submittedName>
</protein>
<feature type="region of interest" description="Disordered" evidence="3">
    <location>
        <begin position="73"/>
        <end position="164"/>
    </location>
</feature>
<reference evidence="7" key="1">
    <citation type="journal article" date="2012" name="Nat. Biotechnol.">
        <title>Draft genome sequence of pigeonpea (Cajanus cajan), an orphan legume crop of resource-poor farmers.</title>
        <authorList>
            <person name="Varshney R.K."/>
            <person name="Chen W."/>
            <person name="Li Y."/>
            <person name="Bharti A.K."/>
            <person name="Saxena R.K."/>
            <person name="Schlueter J.A."/>
            <person name="Donoghue M.T."/>
            <person name="Azam S."/>
            <person name="Fan G."/>
            <person name="Whaley A.M."/>
            <person name="Farmer A.D."/>
            <person name="Sheridan J."/>
            <person name="Iwata A."/>
            <person name="Tuteja R."/>
            <person name="Penmetsa R.V."/>
            <person name="Wu W."/>
            <person name="Upadhyaya H.D."/>
            <person name="Yang S.P."/>
            <person name="Shah T."/>
            <person name="Saxena K.B."/>
            <person name="Michael T."/>
            <person name="McCombie W.R."/>
            <person name="Yang B."/>
            <person name="Zhang G."/>
            <person name="Yang H."/>
            <person name="Wang J."/>
            <person name="Spillane C."/>
            <person name="Cook D.R."/>
            <person name="May G.D."/>
            <person name="Xu X."/>
            <person name="Jackson S.A."/>
        </authorList>
    </citation>
    <scope>NUCLEOTIDE SEQUENCE [LARGE SCALE GENOMIC DNA]</scope>
</reference>
<keyword evidence="1" id="KW-0645">Protease</keyword>
<accession>A0A151QY63</accession>
<evidence type="ECO:0000256" key="2">
    <source>
        <dbReference type="SAM" id="Coils"/>
    </source>
</evidence>
<dbReference type="CDD" id="cd09272">
    <property type="entry name" value="RNase_HI_RT_Ty1"/>
    <property type="match status" value="1"/>
</dbReference>
<dbReference type="GO" id="GO:0004190">
    <property type="term" value="F:aspartic-type endopeptidase activity"/>
    <property type="evidence" value="ECO:0007669"/>
    <property type="project" value="UniProtKB-KW"/>
</dbReference>
<feature type="domain" description="Reverse transcriptase Ty1/copia-type" evidence="4">
    <location>
        <begin position="393"/>
        <end position="459"/>
    </location>
</feature>
<dbReference type="PANTHER" id="PTHR11439">
    <property type="entry name" value="GAG-POL-RELATED RETROTRANSPOSON"/>
    <property type="match status" value="1"/>
</dbReference>
<evidence type="ECO:0000256" key="3">
    <source>
        <dbReference type="SAM" id="MobiDB-lite"/>
    </source>
</evidence>
<dbReference type="Gramene" id="C.cajan_39967.t">
    <property type="protein sequence ID" value="C.cajan_39967.t"/>
    <property type="gene ID" value="C.cajan_39967"/>
</dbReference>
<keyword evidence="1" id="KW-0378">Hydrolase</keyword>
<dbReference type="EMBL" id="KQ484421">
    <property type="protein sequence ID" value="KYP35216.1"/>
    <property type="molecule type" value="Genomic_DNA"/>
</dbReference>
<sequence>MKSCGEELEECAVVEKVLRTLDTRFDMISIAIEESKNLDLLKLEELQGSLEAHEQRLRERDGDKSNLEQALLAKQCKKNDGDRGKFNKRGRGRGIRGGNNRGHGSENSGRGGQHENTSQWKGGRGSNSQWRGGRRGNNSQWRGGRRGNNSQWRGGRSSSSSVSDKSYMQCYNCNKYGHYKSWFIELNEKIKTKMKFADNSIVKSEGKGKILIRRRDEKATIISYVLYVPSMKHNLLSIVQLLQKGYLLDWKWKEQMFRILDNKGTPILRAPLSNNKTFRVDISMSKHMCFAVTVFDVNWLWHLRFGHLNFGSLSQLAEKEMVIGLPHIEKSDVTCEEVVSKPMHLFLPSTASISPNIASSCDDPSSLCDSCSVYTHFFPYSSSQSQDDLSCYNSITMIEKFKIMMKDQFEMTDLGKLSYFLGMEFTESKKGILVHQSNYAKEVLKKFRISECNATTTLVEANCSRPDIYFGVGLLSRFMEKPKASHFAVARRIMRYIRGTIDYGILLPNAKHQNGGELVGYSDSDWAGDKDGCRSTSGYVFLMGKSPISWSSKLQHVVALSSCEAEYIYATYKACQALWLESLVKQILARPEKAMTLKIDNKSAINLAKNPIHHGRSKHVEIRFHFIREKVRKNKLKLEHCGTKEQLEDIMTKPLNTRRFVELRKDLNVKAIAELGGCVG</sequence>
<proteinExistence type="predicted"/>
<name>A0A151QY63_CAJCA</name>
<dbReference type="Pfam" id="PF07727">
    <property type="entry name" value="RVT_2"/>
    <property type="match status" value="1"/>
</dbReference>
<evidence type="ECO:0000259" key="5">
    <source>
        <dbReference type="Pfam" id="PF13976"/>
    </source>
</evidence>
<dbReference type="InterPro" id="IPR025724">
    <property type="entry name" value="GAG-pre-integrase_dom"/>
</dbReference>
<dbReference type="Proteomes" id="UP000075243">
    <property type="component" value="Unassembled WGS sequence"/>
</dbReference>
<evidence type="ECO:0000259" key="4">
    <source>
        <dbReference type="Pfam" id="PF07727"/>
    </source>
</evidence>
<feature type="coiled-coil region" evidence="2">
    <location>
        <begin position="43"/>
        <end position="70"/>
    </location>
</feature>
<keyword evidence="8" id="KW-1185">Reference proteome</keyword>
<keyword evidence="1" id="KW-0064">Aspartyl protease</keyword>
<dbReference type="InterPro" id="IPR054722">
    <property type="entry name" value="PolX-like_BBD"/>
</dbReference>
<dbReference type="AlphaFoldDB" id="A0A151QY63"/>